<keyword evidence="3" id="KW-1185">Reference proteome</keyword>
<accession>A0A6G1DK86</accession>
<sequence>MNARAAHCRSATDLVPARAVRLPCSALSEPRKMVHVDAGVLPDSGLDHRRLEEAPPSPLLSMAGQPVAH</sequence>
<feature type="region of interest" description="Disordered" evidence="1">
    <location>
        <begin position="42"/>
        <end position="69"/>
    </location>
</feature>
<evidence type="ECO:0000313" key="2">
    <source>
        <dbReference type="EMBL" id="KAF0912534.1"/>
    </source>
</evidence>
<protein>
    <submittedName>
        <fullName evidence="2">Uncharacterized protein</fullName>
    </submittedName>
</protein>
<dbReference type="EMBL" id="SPHZ02000006">
    <property type="protein sequence ID" value="KAF0912534.1"/>
    <property type="molecule type" value="Genomic_DNA"/>
</dbReference>
<proteinExistence type="predicted"/>
<comment type="caution">
    <text evidence="2">The sequence shown here is derived from an EMBL/GenBank/DDBJ whole genome shotgun (WGS) entry which is preliminary data.</text>
</comment>
<evidence type="ECO:0000313" key="3">
    <source>
        <dbReference type="Proteomes" id="UP000479710"/>
    </source>
</evidence>
<evidence type="ECO:0000256" key="1">
    <source>
        <dbReference type="SAM" id="MobiDB-lite"/>
    </source>
</evidence>
<dbReference type="Proteomes" id="UP000479710">
    <property type="component" value="Unassembled WGS sequence"/>
</dbReference>
<organism evidence="2 3">
    <name type="scientific">Oryza meyeriana var. granulata</name>
    <dbReference type="NCBI Taxonomy" id="110450"/>
    <lineage>
        <taxon>Eukaryota</taxon>
        <taxon>Viridiplantae</taxon>
        <taxon>Streptophyta</taxon>
        <taxon>Embryophyta</taxon>
        <taxon>Tracheophyta</taxon>
        <taxon>Spermatophyta</taxon>
        <taxon>Magnoliopsida</taxon>
        <taxon>Liliopsida</taxon>
        <taxon>Poales</taxon>
        <taxon>Poaceae</taxon>
        <taxon>BOP clade</taxon>
        <taxon>Oryzoideae</taxon>
        <taxon>Oryzeae</taxon>
        <taxon>Oryzinae</taxon>
        <taxon>Oryza</taxon>
        <taxon>Oryza meyeriana</taxon>
    </lineage>
</organism>
<name>A0A6G1DK86_9ORYZ</name>
<reference evidence="2 3" key="1">
    <citation type="submission" date="2019-11" db="EMBL/GenBank/DDBJ databases">
        <title>Whole genome sequence of Oryza granulata.</title>
        <authorList>
            <person name="Li W."/>
        </authorList>
    </citation>
    <scope>NUCLEOTIDE SEQUENCE [LARGE SCALE GENOMIC DNA]</scope>
    <source>
        <strain evidence="3">cv. Menghai</strain>
        <tissue evidence="2">Leaf</tissue>
    </source>
</reference>
<dbReference type="AlphaFoldDB" id="A0A6G1DK86"/>
<gene>
    <name evidence="2" type="ORF">E2562_014113</name>
</gene>